<keyword evidence="3" id="KW-1185">Reference proteome</keyword>
<dbReference type="AlphaFoldDB" id="A0AA41X923"/>
<dbReference type="Pfam" id="PF03167">
    <property type="entry name" value="UDG"/>
    <property type="match status" value="1"/>
</dbReference>
<dbReference type="Gene3D" id="3.40.470.10">
    <property type="entry name" value="Uracil-DNA glycosylase-like domain"/>
    <property type="match status" value="1"/>
</dbReference>
<feature type="domain" description="Uracil-DNA glycosylase-like" evidence="1">
    <location>
        <begin position="54"/>
        <end position="125"/>
    </location>
</feature>
<organism evidence="2 3">
    <name type="scientific">Ectobacillus ponti</name>
    <dbReference type="NCBI Taxonomy" id="2961894"/>
    <lineage>
        <taxon>Bacteria</taxon>
        <taxon>Bacillati</taxon>
        <taxon>Bacillota</taxon>
        <taxon>Bacilli</taxon>
        <taxon>Bacillales</taxon>
        <taxon>Bacillaceae</taxon>
        <taxon>Ectobacillus</taxon>
    </lineage>
</organism>
<dbReference type="Proteomes" id="UP001156102">
    <property type="component" value="Unassembled WGS sequence"/>
</dbReference>
<reference evidence="2" key="1">
    <citation type="submission" date="2022-07" db="EMBL/GenBank/DDBJ databases">
        <authorList>
            <person name="Li W.-J."/>
            <person name="Deng Q.-Q."/>
        </authorList>
    </citation>
    <scope>NUCLEOTIDE SEQUENCE</scope>
    <source>
        <strain evidence="2">SYSU M60031</strain>
    </source>
</reference>
<evidence type="ECO:0000259" key="1">
    <source>
        <dbReference type="Pfam" id="PF03167"/>
    </source>
</evidence>
<comment type="caution">
    <text evidence="2">The sequence shown here is derived from an EMBL/GenBank/DDBJ whole genome shotgun (WGS) entry which is preliminary data.</text>
</comment>
<dbReference type="InterPro" id="IPR036895">
    <property type="entry name" value="Uracil-DNA_glycosylase-like_sf"/>
</dbReference>
<gene>
    <name evidence="2" type="ORF">NK662_20765</name>
</gene>
<dbReference type="EMBL" id="JANCLT010000016">
    <property type="protein sequence ID" value="MCP8970957.1"/>
    <property type="molecule type" value="Genomic_DNA"/>
</dbReference>
<accession>A0AA41X923</accession>
<feature type="non-terminal residue" evidence="2">
    <location>
        <position position="150"/>
    </location>
</feature>
<dbReference type="SUPFAM" id="SSF52141">
    <property type="entry name" value="Uracil-DNA glycosylase-like"/>
    <property type="match status" value="1"/>
</dbReference>
<name>A0AA41X923_9BACI</name>
<dbReference type="InterPro" id="IPR005122">
    <property type="entry name" value="Uracil-DNA_glycosylase-like"/>
</dbReference>
<sequence length="150" mass="17442">MEQIISLHLEFLQQVRADQEVMRQLKERKIEILDGFEHNVEMVRQFYQKWYGQMPRKRIVLCGINPGKKGAGKTGIPFIDYRSLSHLMQGVHGKDAEQSAQFVYTIISEMGAEHFFSNVYLTNVWNVNTYLDNFYKASCLNSTGVRYPSV</sequence>
<proteinExistence type="predicted"/>
<evidence type="ECO:0000313" key="2">
    <source>
        <dbReference type="EMBL" id="MCP8970957.1"/>
    </source>
</evidence>
<evidence type="ECO:0000313" key="3">
    <source>
        <dbReference type="Proteomes" id="UP001156102"/>
    </source>
</evidence>
<dbReference type="RefSeq" id="WP_254760883.1">
    <property type="nucleotide sequence ID" value="NZ_JANCLT010000016.1"/>
</dbReference>
<protein>
    <submittedName>
        <fullName evidence="2">DUF4918 family protein</fullName>
    </submittedName>
</protein>